<evidence type="ECO:0000313" key="8">
    <source>
        <dbReference type="Proteomes" id="UP000326837"/>
    </source>
</evidence>
<name>A0A5K7XJK2_9BACT</name>
<proteinExistence type="predicted"/>
<accession>A0A5K7XJK2</accession>
<dbReference type="Pfam" id="PF13646">
    <property type="entry name" value="HEAT_2"/>
    <property type="match status" value="1"/>
</dbReference>
<keyword evidence="2 4" id="KW-0479">Metal-binding</keyword>
<dbReference type="AlphaFoldDB" id="A0A5K7XJK2"/>
<dbReference type="InterPro" id="IPR016024">
    <property type="entry name" value="ARM-type_fold"/>
</dbReference>
<dbReference type="GO" id="GO:0020037">
    <property type="term" value="F:heme binding"/>
    <property type="evidence" value="ECO:0007669"/>
    <property type="project" value="InterPro"/>
</dbReference>
<keyword evidence="1 4" id="KW-0349">Heme</keyword>
<dbReference type="InterPro" id="IPR013427">
    <property type="entry name" value="Haem-bd_dom_put"/>
</dbReference>
<dbReference type="PANTHER" id="PTHR33546:SF1">
    <property type="entry name" value="LARGE, MULTIFUNCTIONAL SECRETED PROTEIN"/>
    <property type="match status" value="1"/>
</dbReference>
<dbReference type="Gene3D" id="2.120.10.30">
    <property type="entry name" value="TolB, C-terminal domain"/>
    <property type="match status" value="1"/>
</dbReference>
<feature type="domain" description="Cytochrome c" evidence="6">
    <location>
        <begin position="1109"/>
        <end position="1243"/>
    </location>
</feature>
<dbReference type="Pfam" id="PF00034">
    <property type="entry name" value="Cytochrom_C"/>
    <property type="match status" value="1"/>
</dbReference>
<evidence type="ECO:0000256" key="4">
    <source>
        <dbReference type="PROSITE-ProRule" id="PRU00433"/>
    </source>
</evidence>
<feature type="chain" id="PRO_5024900106" description="Cytochrome c domain-containing protein" evidence="5">
    <location>
        <begin position="28"/>
        <end position="1255"/>
    </location>
</feature>
<dbReference type="Gene3D" id="1.10.760.10">
    <property type="entry name" value="Cytochrome c-like domain"/>
    <property type="match status" value="1"/>
</dbReference>
<sequence>MLYTLRSLLALCTLLFAWAAVAPSVHAADGEAEWIWSPSQKRNEIPVGSCFFRKSFDVNNAEAAEIHLTADNEFELFVNGQQVAKGTDWRQLQVHEITELLQPGRNTIAIRVDNKDAGAAGLAARVIVKQVGDTFEGFSTDKSWKTSVREFENWTAPQFNDKDWVAAVSYGEMGDALPWGNEIVIEGVGARFAVDKEFEVERIMRDDEVGSLIAMTFDSRGNIFASQEGGHLMLLTDNDGNGIHDKATTYCDKIQNAQGLLAIGLRLFVVGDGPEGMGLYRLRDADRNDEADEVVKLLSFKGSKGEHGAHGLRLGPDGLIYVIVGNFTRADGTPTSRSPYRLWYEGDLILPKYEDPGGHAVGIPSPGGTIFRTDANGSFVEYIAGGLRNAYDMAFDLDGELFTYDADMEWDRGAPWYRPTRVNHVPAGAEMGWRSGWSKWPEYYLDSLPAAANIGPGSPTGIEFYDHYAYPAKYQGAMFACDWATGKIHAITFKRDGASYIGEDEIFLEGRPLNATDCAVGPDGSLYFCTGGRGTDGGVYRVRCNVPVGPEVTDMGEGIERALRQPQIDADWARAKAAGVRQALGDKWESELIAVATDPDRIVRERARAIDLLVYFGPRPNDQLLKNLATDVEPAIRAKAARLMYISDDAGVRTALTKLLQDSDPLVRRCACESLMRRGAMPAAADILPLLGDDDRFTAFAARRVIEQLPVESWSAAVMKETKPQAFCVGATALVNVERKPAVSLAVIDKSLQLLAAEPITELDRVNLLRVIEVAMFHGKLDAAKATQIAAPILAMYPTNEPAANRELVRLLTFLQVEGAADKFAAELAKADIPVEEKLHVAAYAARLQKGWNTAAKLELLKFYEQARTVKGGYSVDKYVEHFTRDYLKNLTMAERQHLIAGGDKWPASALSTLASLPENPGAEVLATVRDLDSRIAPKCAESDLYRRLRVGVIAVLGANNDADSQEYLRTIYRDEPEYRGPVAMSLSQHPGGENWKVLVESLKSVDGPMAQEVLGALTRVNQRPADAAPFRDAILLGLKLGNNGGADAAKLLSHWSGQAGTDMAGWQRWYATKFPNAPAAELPSDAGRDKWSYEELLTFLNSEQGKQGDAERGSRVFAQAQCASCHRVGTSGETMGPDLTAVARRFQRKEILESIVYPSHVISDQYAARIVTAGGKSYSGLVSQQANGSVTVLQSNGQKAELNGNEVDDIQPSDVSAMPTGLLNPLTLEQVADLFAYLGAASSNDVASRGSSTK</sequence>
<dbReference type="GO" id="GO:0009055">
    <property type="term" value="F:electron transfer activity"/>
    <property type="evidence" value="ECO:0007669"/>
    <property type="project" value="InterPro"/>
</dbReference>
<evidence type="ECO:0000313" key="7">
    <source>
        <dbReference type="EMBL" id="BBO36297.1"/>
    </source>
</evidence>
<dbReference type="EMBL" id="AP021861">
    <property type="protein sequence ID" value="BBO36297.1"/>
    <property type="molecule type" value="Genomic_DNA"/>
</dbReference>
<dbReference type="InterPro" id="IPR009056">
    <property type="entry name" value="Cyt_c-like_dom"/>
</dbReference>
<dbReference type="InterPro" id="IPR008979">
    <property type="entry name" value="Galactose-bd-like_sf"/>
</dbReference>
<gene>
    <name evidence="7" type="ORF">PLANPX_5909</name>
</gene>
<keyword evidence="5" id="KW-0732">Signal</keyword>
<evidence type="ECO:0000259" key="6">
    <source>
        <dbReference type="PROSITE" id="PS51007"/>
    </source>
</evidence>
<dbReference type="NCBIfam" id="TIGR02603">
    <property type="entry name" value="CxxCH_TIGR02603"/>
    <property type="match status" value="1"/>
</dbReference>
<dbReference type="Gene3D" id="2.60.120.260">
    <property type="entry name" value="Galactose-binding domain-like"/>
    <property type="match status" value="1"/>
</dbReference>
<dbReference type="KEGG" id="lpav:PLANPX_5909"/>
<organism evidence="7 8">
    <name type="scientific">Lacipirellula parvula</name>
    <dbReference type="NCBI Taxonomy" id="2650471"/>
    <lineage>
        <taxon>Bacteria</taxon>
        <taxon>Pseudomonadati</taxon>
        <taxon>Planctomycetota</taxon>
        <taxon>Planctomycetia</taxon>
        <taxon>Pirellulales</taxon>
        <taxon>Lacipirellulaceae</taxon>
        <taxon>Lacipirellula</taxon>
    </lineage>
</organism>
<dbReference type="RefSeq" id="WP_172992338.1">
    <property type="nucleotide sequence ID" value="NZ_AP021861.1"/>
</dbReference>
<dbReference type="Gene3D" id="1.25.10.10">
    <property type="entry name" value="Leucine-rich Repeat Variant"/>
    <property type="match status" value="1"/>
</dbReference>
<protein>
    <recommendedName>
        <fullName evidence="6">Cytochrome c domain-containing protein</fullName>
    </recommendedName>
</protein>
<evidence type="ECO:0000256" key="1">
    <source>
        <dbReference type="ARBA" id="ARBA00022617"/>
    </source>
</evidence>
<evidence type="ECO:0000256" key="3">
    <source>
        <dbReference type="ARBA" id="ARBA00023004"/>
    </source>
</evidence>
<dbReference type="GO" id="GO:0046872">
    <property type="term" value="F:metal ion binding"/>
    <property type="evidence" value="ECO:0007669"/>
    <property type="project" value="UniProtKB-KW"/>
</dbReference>
<dbReference type="InterPro" id="IPR011989">
    <property type="entry name" value="ARM-like"/>
</dbReference>
<dbReference type="InterPro" id="IPR011041">
    <property type="entry name" value="Quinoprot_gluc/sorb_DH_b-prop"/>
</dbReference>
<dbReference type="SUPFAM" id="SSF46626">
    <property type="entry name" value="Cytochrome c"/>
    <property type="match status" value="1"/>
</dbReference>
<keyword evidence="8" id="KW-1185">Reference proteome</keyword>
<dbReference type="InterPro" id="IPR011042">
    <property type="entry name" value="6-blade_b-propeller_TolB-like"/>
</dbReference>
<dbReference type="PROSITE" id="PS51007">
    <property type="entry name" value="CYTC"/>
    <property type="match status" value="1"/>
</dbReference>
<dbReference type="SUPFAM" id="SSF49785">
    <property type="entry name" value="Galactose-binding domain-like"/>
    <property type="match status" value="1"/>
</dbReference>
<dbReference type="Pfam" id="PF23500">
    <property type="entry name" value="DUF7133"/>
    <property type="match status" value="1"/>
</dbReference>
<dbReference type="SUPFAM" id="SSF48371">
    <property type="entry name" value="ARM repeat"/>
    <property type="match status" value="1"/>
</dbReference>
<dbReference type="InterPro" id="IPR055557">
    <property type="entry name" value="DUF7133"/>
</dbReference>
<dbReference type="InterPro" id="IPR036909">
    <property type="entry name" value="Cyt_c-like_dom_sf"/>
</dbReference>
<dbReference type="Proteomes" id="UP000326837">
    <property type="component" value="Chromosome"/>
</dbReference>
<feature type="signal peptide" evidence="5">
    <location>
        <begin position="1"/>
        <end position="27"/>
    </location>
</feature>
<dbReference type="SUPFAM" id="SSF50952">
    <property type="entry name" value="Soluble quinoprotein glucose dehydrogenase"/>
    <property type="match status" value="1"/>
</dbReference>
<evidence type="ECO:0000256" key="5">
    <source>
        <dbReference type="SAM" id="SignalP"/>
    </source>
</evidence>
<evidence type="ECO:0000256" key="2">
    <source>
        <dbReference type="ARBA" id="ARBA00022723"/>
    </source>
</evidence>
<dbReference type="PANTHER" id="PTHR33546">
    <property type="entry name" value="LARGE, MULTIFUNCTIONAL SECRETED PROTEIN-RELATED"/>
    <property type="match status" value="1"/>
</dbReference>
<keyword evidence="3 4" id="KW-0408">Iron</keyword>
<reference evidence="8" key="1">
    <citation type="submission" date="2019-10" db="EMBL/GenBank/DDBJ databases">
        <title>Lacipirellula parvula gen. nov., sp. nov., representing a lineage of planctomycetes widespread in freshwater anoxic habitats, and description of the family Lacipirellulaceae.</title>
        <authorList>
            <person name="Dedysh S.N."/>
            <person name="Kulichevskaya I.S."/>
            <person name="Beletsky A.V."/>
            <person name="Rakitin A.L."/>
            <person name="Mardanov A.V."/>
            <person name="Ivanova A.A."/>
            <person name="Saltykova V.X."/>
            <person name="Rijpstra W.I.C."/>
            <person name="Sinninghe Damste J.S."/>
            <person name="Ravin N.V."/>
        </authorList>
    </citation>
    <scope>NUCLEOTIDE SEQUENCE [LARGE SCALE GENOMIC DNA]</scope>
    <source>
        <strain evidence="8">PX69</strain>
    </source>
</reference>